<reference evidence="4" key="1">
    <citation type="submission" date="2025-08" db="UniProtKB">
        <authorList>
            <consortium name="RefSeq"/>
        </authorList>
    </citation>
    <scope>IDENTIFICATION</scope>
    <source>
        <tissue evidence="4">Testes</tissue>
    </source>
</reference>
<keyword evidence="1" id="KW-0677">Repeat</keyword>
<dbReference type="InterPro" id="IPR011990">
    <property type="entry name" value="TPR-like_helical_dom_sf"/>
</dbReference>
<feature type="non-terminal residue" evidence="4">
    <location>
        <position position="1"/>
    </location>
</feature>
<dbReference type="SMART" id="SM00386">
    <property type="entry name" value="HAT"/>
    <property type="match status" value="7"/>
</dbReference>
<evidence type="ECO:0000313" key="3">
    <source>
        <dbReference type="Proteomes" id="UP000694865"/>
    </source>
</evidence>
<sequence length="351" mass="40402">ESLETLLQRAVAHCPKAEVLWLMGAKAKWMAGDVSDARSILSLAFQANPNSEEIWLAAVKLESENNEYERARRLLAKARSSAPTARVFMKSVKLEWCLGCIRESFILLEEGLKHYPEFAKLWMMKGQIEEQENRSEDARKTYQQGLKKCVHSISLWLLHSRLEEKAGNVTKSRAILEKARLHNAHCPELWLEAVRVEERGGNKNISQANMARAIQDCPNSGILWAEAIFMEARPQRKTKSVDALKRCEHDPNVLLAVSRLFWTERKLSKAREWFNRTVKIEPDLGDAWAYFYKFELQNGNEEQQEDVRKKCINAEPRHGELWCSVAKDIVNWRKKTEELLPLVAKVVPPVA</sequence>
<keyword evidence="3" id="KW-1185">Reference proteome</keyword>
<dbReference type="SUPFAM" id="SSF48452">
    <property type="entry name" value="TPR-like"/>
    <property type="match status" value="2"/>
</dbReference>
<dbReference type="Pfam" id="PF13432">
    <property type="entry name" value="TPR_16"/>
    <property type="match status" value="1"/>
</dbReference>
<accession>A0ABM0MLG6</accession>
<dbReference type="PANTHER" id="PTHR11246">
    <property type="entry name" value="PRE-MRNA SPLICING FACTOR"/>
    <property type="match status" value="1"/>
</dbReference>
<dbReference type="InterPro" id="IPR003107">
    <property type="entry name" value="HAT"/>
</dbReference>
<dbReference type="PANTHER" id="PTHR11246:SF1">
    <property type="entry name" value="PRE-MRNA-PROCESSING FACTOR 6"/>
    <property type="match status" value="1"/>
</dbReference>
<name>A0ABM0MLG6_SACKO</name>
<dbReference type="RefSeq" id="XP_006820857.1">
    <property type="nucleotide sequence ID" value="XM_006820794.1"/>
</dbReference>
<dbReference type="Proteomes" id="UP000694865">
    <property type="component" value="Unplaced"/>
</dbReference>
<dbReference type="GeneID" id="102803661"/>
<evidence type="ECO:0000256" key="1">
    <source>
        <dbReference type="ARBA" id="ARBA00022737"/>
    </source>
</evidence>
<keyword evidence="2" id="KW-0802">TPR repeat</keyword>
<evidence type="ECO:0000313" key="4">
    <source>
        <dbReference type="RefSeq" id="XP_006820857.1"/>
    </source>
</evidence>
<gene>
    <name evidence="4" type="primary">LOC102803661</name>
</gene>
<dbReference type="Pfam" id="PF14559">
    <property type="entry name" value="TPR_19"/>
    <property type="match status" value="1"/>
</dbReference>
<dbReference type="InterPro" id="IPR045075">
    <property type="entry name" value="Syf1-like"/>
</dbReference>
<dbReference type="Gene3D" id="1.25.40.10">
    <property type="entry name" value="Tetratricopeptide repeat domain"/>
    <property type="match status" value="2"/>
</dbReference>
<proteinExistence type="predicted"/>
<feature type="repeat" description="TPR" evidence="2">
    <location>
        <begin position="251"/>
        <end position="284"/>
    </location>
</feature>
<dbReference type="InterPro" id="IPR019734">
    <property type="entry name" value="TPR_rpt"/>
</dbReference>
<protein>
    <submittedName>
        <fullName evidence="4">Pre-mRNA-processing factor 6-like</fullName>
    </submittedName>
</protein>
<evidence type="ECO:0000256" key="2">
    <source>
        <dbReference type="PROSITE-ProRule" id="PRU00339"/>
    </source>
</evidence>
<dbReference type="PROSITE" id="PS50005">
    <property type="entry name" value="TPR"/>
    <property type="match status" value="1"/>
</dbReference>
<organism evidence="3 4">
    <name type="scientific">Saccoglossus kowalevskii</name>
    <name type="common">Acorn worm</name>
    <dbReference type="NCBI Taxonomy" id="10224"/>
    <lineage>
        <taxon>Eukaryota</taxon>
        <taxon>Metazoa</taxon>
        <taxon>Hemichordata</taxon>
        <taxon>Enteropneusta</taxon>
        <taxon>Harrimaniidae</taxon>
        <taxon>Saccoglossus</taxon>
    </lineage>
</organism>